<dbReference type="InterPro" id="IPR014743">
    <property type="entry name" value="Cl-channel_core"/>
</dbReference>
<keyword evidence="3 5" id="KW-1133">Transmembrane helix</keyword>
<evidence type="ECO:0000256" key="2">
    <source>
        <dbReference type="ARBA" id="ARBA00022692"/>
    </source>
</evidence>
<keyword evidence="7" id="KW-1185">Reference proteome</keyword>
<reference evidence="6" key="1">
    <citation type="journal article" date="2020" name="Microbiol. Resour. Announc.">
        <title>Complete Genome Sequence of Novel Psychrotolerant Legionella Strain TUM19329, Isolated from Antarctic Lake Sediment.</title>
        <authorList>
            <person name="Shimada S."/>
            <person name="Nakai R."/>
            <person name="Aoki K."/>
            <person name="Shimoeda N."/>
            <person name="Ohno G."/>
            <person name="Miyazaki Y."/>
            <person name="Kudoh S."/>
            <person name="Imura S."/>
            <person name="Watanabe K."/>
            <person name="Ishii Y."/>
            <person name="Tateda K."/>
        </authorList>
    </citation>
    <scope>NUCLEOTIDE SEQUENCE [LARGE SCALE GENOMIC DNA]</scope>
    <source>
        <strain evidence="6">TUM19329</strain>
    </source>
</reference>
<gene>
    <name evidence="6" type="ORF">TUM19329_14360</name>
</gene>
<dbReference type="AlphaFoldDB" id="A0A6F8T324"/>
<dbReference type="KEGG" id="lant:TUM19329_14360"/>
<evidence type="ECO:0000256" key="3">
    <source>
        <dbReference type="ARBA" id="ARBA00022989"/>
    </source>
</evidence>
<dbReference type="GO" id="GO:0015108">
    <property type="term" value="F:chloride transmembrane transporter activity"/>
    <property type="evidence" value="ECO:0007669"/>
    <property type="project" value="InterPro"/>
</dbReference>
<keyword evidence="4 5" id="KW-0472">Membrane</keyword>
<dbReference type="Pfam" id="PF00654">
    <property type="entry name" value="Voltage_CLC"/>
    <property type="match status" value="1"/>
</dbReference>
<keyword evidence="2 5" id="KW-0812">Transmembrane</keyword>
<accession>A0A6F8T324</accession>
<organism evidence="6 7">
    <name type="scientific">Legionella antarctica</name>
    <dbReference type="NCBI Taxonomy" id="2708020"/>
    <lineage>
        <taxon>Bacteria</taxon>
        <taxon>Pseudomonadati</taxon>
        <taxon>Pseudomonadota</taxon>
        <taxon>Gammaproteobacteria</taxon>
        <taxon>Legionellales</taxon>
        <taxon>Legionellaceae</taxon>
        <taxon>Legionella</taxon>
    </lineage>
</organism>
<dbReference type="SUPFAM" id="SSF81340">
    <property type="entry name" value="Clc chloride channel"/>
    <property type="match status" value="1"/>
</dbReference>
<evidence type="ECO:0000256" key="1">
    <source>
        <dbReference type="ARBA" id="ARBA00004141"/>
    </source>
</evidence>
<protein>
    <submittedName>
        <fullName evidence="6">Uncharacterized protein</fullName>
    </submittedName>
</protein>
<dbReference type="InterPro" id="IPR001807">
    <property type="entry name" value="ClC"/>
</dbReference>
<proteinExistence type="predicted"/>
<comment type="subcellular location">
    <subcellularLocation>
        <location evidence="1">Membrane</location>
        <topology evidence="1">Multi-pass membrane protein</topology>
    </subcellularLocation>
</comment>
<evidence type="ECO:0000256" key="4">
    <source>
        <dbReference type="ARBA" id="ARBA00023136"/>
    </source>
</evidence>
<sequence>MLLGLLLHYVQHIAYGYSLNEIISSESFLAGVLASSPERRVIVLMSCGLIAGLGWWALYRFGKPLVSITDAVLLQKKMPVGTTIIHALLQIVTIGLGSPLGREVAPREVGQYFPFGWLRN</sequence>
<dbReference type="EMBL" id="AP022839">
    <property type="protein sequence ID" value="BCA95075.1"/>
    <property type="molecule type" value="Genomic_DNA"/>
</dbReference>
<dbReference type="Proteomes" id="UP000502894">
    <property type="component" value="Chromosome"/>
</dbReference>
<name>A0A6F8T324_9GAMM</name>
<evidence type="ECO:0000313" key="6">
    <source>
        <dbReference type="EMBL" id="BCA95075.1"/>
    </source>
</evidence>
<evidence type="ECO:0000256" key="5">
    <source>
        <dbReference type="SAM" id="Phobius"/>
    </source>
</evidence>
<evidence type="ECO:0000313" key="7">
    <source>
        <dbReference type="Proteomes" id="UP000502894"/>
    </source>
</evidence>
<dbReference type="GO" id="GO:0016020">
    <property type="term" value="C:membrane"/>
    <property type="evidence" value="ECO:0007669"/>
    <property type="project" value="UniProtKB-SubCell"/>
</dbReference>
<feature type="transmembrane region" description="Helical" evidence="5">
    <location>
        <begin position="40"/>
        <end position="59"/>
    </location>
</feature>